<comment type="caution">
    <text evidence="2">The sequence shown here is derived from an EMBL/GenBank/DDBJ whole genome shotgun (WGS) entry which is preliminary data.</text>
</comment>
<organism evidence="2 3">
    <name type="scientific">Marinitenerispora sediminis</name>
    <dbReference type="NCBI Taxonomy" id="1931232"/>
    <lineage>
        <taxon>Bacteria</taxon>
        <taxon>Bacillati</taxon>
        <taxon>Actinomycetota</taxon>
        <taxon>Actinomycetes</taxon>
        <taxon>Streptosporangiales</taxon>
        <taxon>Nocardiopsidaceae</taxon>
        <taxon>Marinitenerispora</taxon>
    </lineage>
</organism>
<proteinExistence type="predicted"/>
<name>A0A368T6M7_9ACTN</name>
<accession>A0A368T6M7</accession>
<gene>
    <name evidence="2" type="ORF">DEF24_09985</name>
</gene>
<dbReference type="OrthoDB" id="3873048at2"/>
<evidence type="ECO:0000256" key="1">
    <source>
        <dbReference type="SAM" id="Phobius"/>
    </source>
</evidence>
<dbReference type="EMBL" id="QEIN01000063">
    <property type="protein sequence ID" value="RCV59292.1"/>
    <property type="molecule type" value="Genomic_DNA"/>
</dbReference>
<keyword evidence="1" id="KW-1133">Transmembrane helix</keyword>
<feature type="transmembrane region" description="Helical" evidence="1">
    <location>
        <begin position="101"/>
        <end position="124"/>
    </location>
</feature>
<dbReference type="AlphaFoldDB" id="A0A368T6M7"/>
<evidence type="ECO:0000313" key="2">
    <source>
        <dbReference type="EMBL" id="RCV59292.1"/>
    </source>
</evidence>
<keyword evidence="1" id="KW-0472">Membrane</keyword>
<dbReference type="RefSeq" id="WP_114399248.1">
    <property type="nucleotide sequence ID" value="NZ_QEIM01000115.1"/>
</dbReference>
<keyword evidence="3" id="KW-1185">Reference proteome</keyword>
<evidence type="ECO:0000313" key="3">
    <source>
        <dbReference type="Proteomes" id="UP000253318"/>
    </source>
</evidence>
<keyword evidence="1" id="KW-0812">Transmembrane</keyword>
<protein>
    <submittedName>
        <fullName evidence="2">Uncharacterized protein</fullName>
    </submittedName>
</protein>
<reference evidence="2 3" key="1">
    <citation type="submission" date="2018-04" db="EMBL/GenBank/DDBJ databases">
        <title>Novel actinobacteria from marine sediment.</title>
        <authorList>
            <person name="Ng Z.Y."/>
            <person name="Tan G.Y.A."/>
        </authorList>
    </citation>
    <scope>NUCLEOTIDE SEQUENCE [LARGE SCALE GENOMIC DNA]</scope>
    <source>
        <strain evidence="2 3">TPS81</strain>
    </source>
</reference>
<dbReference type="Proteomes" id="UP000253318">
    <property type="component" value="Unassembled WGS sequence"/>
</dbReference>
<sequence length="126" mass="14005">MADEPSVWELHRTMTDMRGDLKDGLAQINARLDRVVSNELFASYQSAVDRRFGELEKDVAALQEQHRGDVDRLRADVSAQVSAVETRQHAADERRAGDRRLVFTALIAPALLILLQVVLAVWGAGP</sequence>